<dbReference type="EMBL" id="CP024636">
    <property type="protein sequence ID" value="QGR07516.1"/>
    <property type="molecule type" value="Genomic_DNA"/>
</dbReference>
<protein>
    <submittedName>
        <fullName evidence="2">Uncharacterized protein</fullName>
    </submittedName>
</protein>
<feature type="region of interest" description="Disordered" evidence="1">
    <location>
        <begin position="1508"/>
        <end position="1527"/>
    </location>
</feature>
<dbReference type="KEGG" id="ppho:CTZ24_14255"/>
<dbReference type="Proteomes" id="UP000424872">
    <property type="component" value="Chromosome"/>
</dbReference>
<organism evidence="2 3">
    <name type="scientific">Pantoea phytobeneficialis</name>
    <dbReference type="NCBI Taxonomy" id="2052056"/>
    <lineage>
        <taxon>Bacteria</taxon>
        <taxon>Pseudomonadati</taxon>
        <taxon>Pseudomonadota</taxon>
        <taxon>Gammaproteobacteria</taxon>
        <taxon>Enterobacterales</taxon>
        <taxon>Erwiniaceae</taxon>
        <taxon>Pantoea</taxon>
    </lineage>
</organism>
<proteinExistence type="predicted"/>
<name>A0AAP9H701_9GAMM</name>
<evidence type="ECO:0000256" key="1">
    <source>
        <dbReference type="SAM" id="MobiDB-lite"/>
    </source>
</evidence>
<gene>
    <name evidence="2" type="ORF">CTZ24_14255</name>
</gene>
<evidence type="ECO:0000313" key="2">
    <source>
        <dbReference type="EMBL" id="QGR07516.1"/>
    </source>
</evidence>
<evidence type="ECO:0000313" key="3">
    <source>
        <dbReference type="Proteomes" id="UP000424872"/>
    </source>
</evidence>
<accession>A0AAP9H701</accession>
<sequence>MFKLNTFTDSIFRLTTEMAGSTNPLVIQYKDCLLNFKAENDNIIKSINKKAKETYKINKATLKKLSKTINNKSIGEFIQKILAIHQAKTSKVFARYFSQIDMFMTVYEKEKNNTEKIKSLWRAIIDEGDNPLRDFLVGFNLWDYFRDNVNHMLEANDDDNFPDFIARQYQLYDELKTLCAPSTPSQEENNLYRHQFCDLHLNDKSVAAAIESMQENKGLTFVLSCTDHGKQLLEQLNNYKVLLAQDTRTKREKQIEAELATIAPERATSKKTSLLKALFNSIPICINLLDSTDDLRSELRASRNWGLDISASVDSGLKSIYDTAYSGVRKSLTTLLKNEKILNEVVSAIGITPEVKAVTPQFMTEELSVSEALCVANTLYNNRVIADNMGNLTQLYHVMREKFLHPDMIQELTFNQLDHEGHVVIKALLLAALQNCIADPEMDWMAQWHILLGFADKKHAENTDATEQTVMMHDNHKIRHFVKLDHFDTILEYVSNRINKEKLRWKFKQSIKLDLKIIKLINQNITTEDLQLISSDMINYLLCDGCFSDADLRPFTFRTKLASLLKVAPQKFLSDMAEINYTPSYHFRHHAHQTDNLFTAKQISNVDHLVVIIQYLQEVVAETTTTLEHLESVEYIVRFADLNGFSDAEQNTLKEEFIKQKNRLNQQPYNIELKEKLKELAKTILENVELNSLIEEDNDEPLNEIIPLLDNYFSSYQAKDINKFYAKMQEMGLPLNSDSQEKTTQFLSEMLNDGKEHPNYHSEVISAIVHELFSSLPLSDPAATSQSVQVATPFNTLSTQLLAQMDIILNDEIKKSIDFFNPEHDQAAFNLLALCQIIDNPDAIEKALKEYISKPNEKNTHTRKLRLTPDQFKLLKHGLYNLFKSGSSDYASDIEKLFDKMKELAKESSERYAIYIYDLYMKFKKVFSDKEGKTPSQLFFEIQELDQEKGIPSLIKMEPDVIKRTTARLSKETFILGDMNAASHADFLHALNRRHQLSPSLYFKFFRLKPWLSFVSKIRDDEIECNQKRIEALNFSLNASTINAAIQAGVLLTEHERQRALYREKCEREDAIRDQRQIEYRNDRDLWNQQMTLESNIFLQHVMDFSREFMFWWQPRYIVYKTIVRDGHKSIIIFSNDEFFQSEHSHEYDIGLTMIRTKNVDILDDKKRPDQNKILKTIKKTNPDFKFVNTQRIRTEVNHNIRVNIVKNGEVESKHVATLTQTHTLSTEIVINTITADFMHAIPSVYPTSNNDKLSYHEFFFQPDTLRDIHPVVAESVYKEKQTFLPPYVADPKPSTSAAATAMIPAANTARSCNPIDNQLREMVSPFTRFRPENVSLPEPFLSSLQERTLEHLALTIGRDIVTINNKNEVTYYYSGGNIVSYNLKLEISANDAKRGNYAAALPDKIIEDVHKREVILLKVDGQKYNGIQVQSTDAGFVSSMIPNQPDYRDSVINSTLHKLVEPVRPLVEEMFPAVMNAAYVTTHGTVPDGNITTYPLVRKFLEQLNHTAEQESEEDNQPGTSGSGSH</sequence>
<reference evidence="3" key="1">
    <citation type="submission" date="2017-11" db="EMBL/GenBank/DDBJ databases">
        <title>Genome sequence of Pantoea sp. MSR2.</title>
        <authorList>
            <person name="Nascimento F.X."/>
        </authorList>
    </citation>
    <scope>NUCLEOTIDE SEQUENCE [LARGE SCALE GENOMIC DNA]</scope>
    <source>
        <strain evidence="3">MSR2</strain>
    </source>
</reference>